<name>A0A7C8PYN8_ORBOL</name>
<organism evidence="1 2">
    <name type="scientific">Orbilia oligospora</name>
    <name type="common">Nematode-trapping fungus</name>
    <name type="synonym">Arthrobotrys oligospora</name>
    <dbReference type="NCBI Taxonomy" id="2813651"/>
    <lineage>
        <taxon>Eukaryota</taxon>
        <taxon>Fungi</taxon>
        <taxon>Dikarya</taxon>
        <taxon>Ascomycota</taxon>
        <taxon>Pezizomycotina</taxon>
        <taxon>Orbiliomycetes</taxon>
        <taxon>Orbiliales</taxon>
        <taxon>Orbiliaceae</taxon>
        <taxon>Orbilia</taxon>
    </lineage>
</organism>
<gene>
    <name evidence="1" type="ORF">EYR41_010487</name>
</gene>
<comment type="caution">
    <text evidence="1">The sequence shown here is derived from an EMBL/GenBank/DDBJ whole genome shotgun (WGS) entry which is preliminary data.</text>
</comment>
<evidence type="ECO:0000313" key="1">
    <source>
        <dbReference type="EMBL" id="TGJ64430.1"/>
    </source>
</evidence>
<proteinExistence type="predicted"/>
<protein>
    <submittedName>
        <fullName evidence="1">Uncharacterized protein</fullName>
    </submittedName>
</protein>
<dbReference type="Proteomes" id="UP000297595">
    <property type="component" value="Unassembled WGS sequence"/>
</dbReference>
<dbReference type="AlphaFoldDB" id="A0A7C8PYN8"/>
<evidence type="ECO:0000313" key="2">
    <source>
        <dbReference type="Proteomes" id="UP000297595"/>
    </source>
</evidence>
<accession>A0A7C8PYN8</accession>
<dbReference type="EMBL" id="SOZJ01000007">
    <property type="protein sequence ID" value="TGJ64430.1"/>
    <property type="molecule type" value="Genomic_DNA"/>
</dbReference>
<reference evidence="1 2" key="1">
    <citation type="submission" date="2019-03" db="EMBL/GenBank/DDBJ databases">
        <title>Nematode-trapping fungi genome.</title>
        <authorList>
            <person name="Vidal-Diez De Ulzurrun G."/>
        </authorList>
    </citation>
    <scope>NUCLEOTIDE SEQUENCE [LARGE SCALE GENOMIC DNA]</scope>
    <source>
        <strain evidence="1 2">TWF154</strain>
    </source>
</reference>
<sequence>MDNASGSCLVYMDYLSALPPPPICLFFLPFFLKGAAYPSEGHQATVAQFLTKGGGVGVVQIGLQRIIAKLRRQYRRPECASITDMRHAAYAHTKGEYLPTFDGIR</sequence>